<proteinExistence type="inferred from homology"/>
<comment type="similarity">
    <text evidence="1">Belongs to the asp23 family.</text>
</comment>
<dbReference type="AlphaFoldDB" id="A0A410FTE1"/>
<dbReference type="Pfam" id="PF03780">
    <property type="entry name" value="Asp23"/>
    <property type="match status" value="1"/>
</dbReference>
<protein>
    <recommendedName>
        <fullName evidence="4">Asp23/Gls24 family envelope stress response protein</fullName>
    </recommendedName>
</protein>
<reference evidence="3" key="1">
    <citation type="submission" date="2018-12" db="EMBL/GenBank/DDBJ databases">
        <title>Complete genome sequence of an uncultured bacterium of the candidate phylum Bipolaricaulota.</title>
        <authorList>
            <person name="Kadnikov V.V."/>
            <person name="Mardanov A.V."/>
            <person name="Beletsky A.V."/>
            <person name="Frank Y.A."/>
            <person name="Karnachuk O.V."/>
            <person name="Ravin N.V."/>
        </authorList>
    </citation>
    <scope>NUCLEOTIDE SEQUENCE [LARGE SCALE GENOMIC DNA]</scope>
</reference>
<evidence type="ECO:0008006" key="4">
    <source>
        <dbReference type="Google" id="ProtNLM"/>
    </source>
</evidence>
<gene>
    <name evidence="2" type="ORF">BIP78_0434</name>
</gene>
<evidence type="ECO:0000313" key="3">
    <source>
        <dbReference type="Proteomes" id="UP000287233"/>
    </source>
</evidence>
<evidence type="ECO:0000256" key="1">
    <source>
        <dbReference type="ARBA" id="ARBA00005721"/>
    </source>
</evidence>
<dbReference type="PANTHER" id="PTHR34297">
    <property type="entry name" value="HYPOTHETICAL CYTOSOLIC PROTEIN-RELATED"/>
    <property type="match status" value="1"/>
</dbReference>
<evidence type="ECO:0000313" key="2">
    <source>
        <dbReference type="EMBL" id="QAA76200.1"/>
    </source>
</evidence>
<dbReference type="InterPro" id="IPR005531">
    <property type="entry name" value="Asp23"/>
</dbReference>
<sequence>MPRDEELIGQNPEEGQISISRDVIATIAGLAATEVAGVAPPKGGAMPRGEAVRRLVEVELTEGRVKLVLRVGVHYGHAVQEVAQNLQTKVKNEVEKMTALPVDEVDVDVVRVVFPEEGRRKERSS</sequence>
<organism evidence="2 3">
    <name type="scientific">Bipolaricaulis sibiricus</name>
    <dbReference type="NCBI Taxonomy" id="2501609"/>
    <lineage>
        <taxon>Bacteria</taxon>
        <taxon>Candidatus Bipolaricaulota</taxon>
        <taxon>Candidatus Bipolaricaulia</taxon>
        <taxon>Candidatus Bipolaricaulales</taxon>
        <taxon>Candidatus Bipolaricaulaceae</taxon>
        <taxon>Candidatus Bipolaricaulis</taxon>
    </lineage>
</organism>
<name>A0A410FTE1_BIPS1</name>
<dbReference type="Proteomes" id="UP000287233">
    <property type="component" value="Chromosome"/>
</dbReference>
<dbReference type="KEGG" id="bih:BIP78_0434"/>
<dbReference type="EMBL" id="CP034928">
    <property type="protein sequence ID" value="QAA76200.1"/>
    <property type="molecule type" value="Genomic_DNA"/>
</dbReference>
<accession>A0A410FTE1</accession>